<gene>
    <name evidence="3" type="ORF">C4A13_00318</name>
    <name evidence="2" type="ORF">HV018_04260</name>
    <name evidence="1" type="ORF">KJE03_21340</name>
    <name evidence="4" type="ORF">NCTC8196_01007</name>
</gene>
<dbReference type="EMBL" id="QONO01000297">
    <property type="protein sequence ID" value="RDR20295.1"/>
    <property type="molecule type" value="Genomic_DNA"/>
</dbReference>
<keyword evidence="8" id="KW-1185">Reference proteome</keyword>
<evidence type="ECO:0000313" key="7">
    <source>
        <dbReference type="Proteomes" id="UP000510862"/>
    </source>
</evidence>
<dbReference type="RefSeq" id="WP_016248343.1">
    <property type="nucleotide sequence ID" value="NZ_CAKAEI010000029.1"/>
</dbReference>
<dbReference type="Proteomes" id="UP001235723">
    <property type="component" value="Unassembled WGS sequence"/>
</dbReference>
<reference evidence="2 7" key="3">
    <citation type="submission" date="2020-06" db="EMBL/GenBank/DDBJ databases">
        <title>REHAB project genomes.</title>
        <authorList>
            <person name="Shaw L.P."/>
        </authorList>
    </citation>
    <scope>NUCLEOTIDE SEQUENCE [LARGE SCALE GENOMIC DNA]</scope>
    <source>
        <strain evidence="2 7">RHB42-C09</strain>
    </source>
</reference>
<dbReference type="AlphaFoldDB" id="A0A370UZX6"/>
<protein>
    <submittedName>
        <fullName evidence="3">Uncharacterized protein</fullName>
    </submittedName>
</protein>
<evidence type="ECO:0000313" key="5">
    <source>
        <dbReference type="Proteomes" id="UP000254454"/>
    </source>
</evidence>
<dbReference type="Proteomes" id="UP000277464">
    <property type="component" value="Chromosome"/>
</dbReference>
<organism evidence="3 5">
    <name type="scientific">Escherichia marmotae</name>
    <dbReference type="NCBI Taxonomy" id="1499973"/>
    <lineage>
        <taxon>Bacteria</taxon>
        <taxon>Pseudomonadati</taxon>
        <taxon>Pseudomonadota</taxon>
        <taxon>Gammaproteobacteria</taxon>
        <taxon>Enterobacterales</taxon>
        <taxon>Enterobacteriaceae</taxon>
        <taxon>Escherichia</taxon>
    </lineage>
</organism>
<reference evidence="1 8" key="4">
    <citation type="submission" date="2021-05" db="EMBL/GenBank/DDBJ databases">
        <title>Genome sequence of E. marmotae isolates.</title>
        <authorList>
            <person name="Binsker U."/>
            <person name="Hammerl J.A."/>
        </authorList>
    </citation>
    <scope>NUCLEOTIDE SEQUENCE [LARGE SCALE GENOMIC DNA]</scope>
    <source>
        <strain evidence="1 8">21-MO00586</strain>
    </source>
</reference>
<dbReference type="KEGG" id="ema:C1192_11625"/>
<evidence type="ECO:0000313" key="6">
    <source>
        <dbReference type="Proteomes" id="UP000277464"/>
    </source>
</evidence>
<dbReference type="EMBL" id="LR134270">
    <property type="protein sequence ID" value="VED74372.1"/>
    <property type="molecule type" value="Genomic_DNA"/>
</dbReference>
<sequence length="105" mass="12566">MSYYDLYGFSGRDLNEARELLESSLNIFFIERDSSYHGVYYISGDKKHEHFILKENIDLLDDEPDEMDYPEHNYLLYINDTSRPSELKYIILKSAKFILLRSERV</sequence>
<evidence type="ECO:0000313" key="1">
    <source>
        <dbReference type="EMBL" id="MDQ9295976.1"/>
    </source>
</evidence>
<accession>A0A370UZX6</accession>
<proteinExistence type="predicted"/>
<reference evidence="4 6" key="2">
    <citation type="submission" date="2018-12" db="EMBL/GenBank/DDBJ databases">
        <authorList>
            <consortium name="Pathogen Informatics"/>
        </authorList>
    </citation>
    <scope>NUCLEOTIDE SEQUENCE [LARGE SCALE GENOMIC DNA]</scope>
    <source>
        <strain evidence="4 6">NCTC8196</strain>
    </source>
</reference>
<evidence type="ECO:0000313" key="2">
    <source>
        <dbReference type="EMBL" id="QLP25943.1"/>
    </source>
</evidence>
<dbReference type="Proteomes" id="UP000510862">
    <property type="component" value="Chromosome"/>
</dbReference>
<name>A0A370UZX6_9ESCH</name>
<dbReference type="Proteomes" id="UP000254454">
    <property type="component" value="Unassembled WGS sequence"/>
</dbReference>
<reference evidence="3 5" key="1">
    <citation type="submission" date="2018-06" db="EMBL/GenBank/DDBJ databases">
        <title>Recombination Drives Gene Content and Phenotype Evolution in Wild Type E. coli Strains.</title>
        <authorList>
            <person name="Field C.M."/>
            <person name="Silander O.K."/>
            <person name="Van Nimwegen E."/>
        </authorList>
    </citation>
    <scope>NUCLEOTIDE SEQUENCE [LARGE SCALE GENOMIC DNA]</scope>
    <source>
        <strain evidence="3 5">SC344</strain>
    </source>
</reference>
<dbReference type="EMBL" id="CP058207">
    <property type="protein sequence ID" value="QLP25943.1"/>
    <property type="molecule type" value="Genomic_DNA"/>
</dbReference>
<evidence type="ECO:0000313" key="8">
    <source>
        <dbReference type="Proteomes" id="UP001235723"/>
    </source>
</evidence>
<dbReference type="EMBL" id="JAHCRT010000024">
    <property type="protein sequence ID" value="MDQ9295976.1"/>
    <property type="molecule type" value="Genomic_DNA"/>
</dbReference>
<evidence type="ECO:0000313" key="4">
    <source>
        <dbReference type="EMBL" id="VED74372.1"/>
    </source>
</evidence>
<dbReference type="GeneID" id="86945173"/>
<evidence type="ECO:0000313" key="3">
    <source>
        <dbReference type="EMBL" id="RDR20295.1"/>
    </source>
</evidence>